<dbReference type="AlphaFoldDB" id="A0AAN7X6E8"/>
<dbReference type="EMBL" id="JAUZQC010000018">
    <property type="protein sequence ID" value="KAK5855120.1"/>
    <property type="molecule type" value="Genomic_DNA"/>
</dbReference>
<proteinExistence type="predicted"/>
<comment type="caution">
    <text evidence="1">The sequence shown here is derived from an EMBL/GenBank/DDBJ whole genome shotgun (WGS) entry which is preliminary data.</text>
</comment>
<accession>A0AAN7X6E8</accession>
<reference evidence="1 2" key="1">
    <citation type="journal article" date="2023" name="Genes (Basel)">
        <title>Chromosome-Level Genome Assembly and Circadian Gene Repertoire of the Patagonia Blennie Eleginops maclovinus-The Closest Ancestral Proxy of Antarctic Cryonotothenioids.</title>
        <authorList>
            <person name="Cheng C.C."/>
            <person name="Rivera-Colon A.G."/>
            <person name="Minhas B.F."/>
            <person name="Wilson L."/>
            <person name="Rayamajhi N."/>
            <person name="Vargas-Chacoff L."/>
            <person name="Catchen J.M."/>
        </authorList>
    </citation>
    <scope>NUCLEOTIDE SEQUENCE [LARGE SCALE GENOMIC DNA]</scope>
    <source>
        <strain evidence="1">JMC-PN-2008</strain>
    </source>
</reference>
<evidence type="ECO:0000313" key="1">
    <source>
        <dbReference type="EMBL" id="KAK5855120.1"/>
    </source>
</evidence>
<sequence length="81" mass="9316">MASWTQIHPSVRFIVLSMKGWVESVPDNYLPVVLPVPPALLPKRSLRCQLMRDRQVTGRLHACPQSEAALHRFRRKRVESA</sequence>
<keyword evidence="2" id="KW-1185">Reference proteome</keyword>
<gene>
    <name evidence="1" type="ORF">PBY51_005255</name>
</gene>
<organism evidence="1 2">
    <name type="scientific">Eleginops maclovinus</name>
    <name type="common">Patagonian blennie</name>
    <name type="synonym">Eleginus maclovinus</name>
    <dbReference type="NCBI Taxonomy" id="56733"/>
    <lineage>
        <taxon>Eukaryota</taxon>
        <taxon>Metazoa</taxon>
        <taxon>Chordata</taxon>
        <taxon>Craniata</taxon>
        <taxon>Vertebrata</taxon>
        <taxon>Euteleostomi</taxon>
        <taxon>Actinopterygii</taxon>
        <taxon>Neopterygii</taxon>
        <taxon>Teleostei</taxon>
        <taxon>Neoteleostei</taxon>
        <taxon>Acanthomorphata</taxon>
        <taxon>Eupercaria</taxon>
        <taxon>Perciformes</taxon>
        <taxon>Notothenioidei</taxon>
        <taxon>Eleginopidae</taxon>
        <taxon>Eleginops</taxon>
    </lineage>
</organism>
<protein>
    <submittedName>
        <fullName evidence="1">Uncharacterized protein</fullName>
    </submittedName>
</protein>
<reference evidence="1 2" key="2">
    <citation type="journal article" date="2023" name="Mol. Biol. Evol.">
        <title>Genomics of Secondarily Temperate Adaptation in the Only Non-Antarctic Icefish.</title>
        <authorList>
            <person name="Rivera-Colon A.G."/>
            <person name="Rayamajhi N."/>
            <person name="Minhas B.F."/>
            <person name="Madrigal G."/>
            <person name="Bilyk K.T."/>
            <person name="Yoon V."/>
            <person name="Hune M."/>
            <person name="Gregory S."/>
            <person name="Cheng C.H.C."/>
            <person name="Catchen J.M."/>
        </authorList>
    </citation>
    <scope>NUCLEOTIDE SEQUENCE [LARGE SCALE GENOMIC DNA]</scope>
    <source>
        <strain evidence="1">JMC-PN-2008</strain>
    </source>
</reference>
<name>A0AAN7X6E8_ELEMC</name>
<dbReference type="Proteomes" id="UP001346869">
    <property type="component" value="Unassembled WGS sequence"/>
</dbReference>
<evidence type="ECO:0000313" key="2">
    <source>
        <dbReference type="Proteomes" id="UP001346869"/>
    </source>
</evidence>